<dbReference type="OrthoDB" id="95395at2"/>
<sequence>MNTSRSDINLKDLLEFLGEDVIPHGRNSFKLREHDSLIITNNRFYWNSRSIGGNYFTLLKELYGLSNKNIWNVTQNFLDAVEYGDYAPSVDVKREEKNKINYKVKMKCSLDKIKDYLCNKRGIDEKFVEALYHNDFLYMTYKNNIVFSIKDDNGNYLGEEVIGTGDIKFKSNTTECNGFNLTRRDIKENPIIKNLYVFESTIDMLSYLQTFQMEINDKWKDENVRFLTLSGLREDIFKQYIENIENVYVCVDNDVAGENFYEKVKEKYEGINFYREKSLKKDWNEDLLINRNKWYENDNKNIEIER</sequence>
<name>D1AV58_STRM9</name>
<gene>
    <name evidence="2" type="ordered locus">Smon_1163</name>
</gene>
<dbReference type="RefSeq" id="WP_012859165.1">
    <property type="nucleotide sequence ID" value="NC_013515.1"/>
</dbReference>
<evidence type="ECO:0000313" key="2">
    <source>
        <dbReference type="EMBL" id="ACZ01618.1"/>
    </source>
</evidence>
<evidence type="ECO:0000313" key="3">
    <source>
        <dbReference type="Proteomes" id="UP000002072"/>
    </source>
</evidence>
<dbReference type="Proteomes" id="UP000002072">
    <property type="component" value="Chromosome"/>
</dbReference>
<dbReference type="AlphaFoldDB" id="D1AV58"/>
<proteinExistence type="predicted"/>
<dbReference type="Gene3D" id="3.40.1360.10">
    <property type="match status" value="1"/>
</dbReference>
<protein>
    <recommendedName>
        <fullName evidence="1">DUF3991 domain-containing protein</fullName>
    </recommendedName>
</protein>
<organism evidence="2 3">
    <name type="scientific">Streptobacillus moniliformis (strain ATCC 14647 / DSM 12112 / NCTC 10651 / 9901)</name>
    <dbReference type="NCBI Taxonomy" id="519441"/>
    <lineage>
        <taxon>Bacteria</taxon>
        <taxon>Fusobacteriati</taxon>
        <taxon>Fusobacteriota</taxon>
        <taxon>Fusobacteriia</taxon>
        <taxon>Fusobacteriales</taxon>
        <taxon>Leptotrichiaceae</taxon>
        <taxon>Streptobacillus</taxon>
    </lineage>
</organism>
<dbReference type="eggNOG" id="COG0358">
    <property type="taxonomic scope" value="Bacteria"/>
</dbReference>
<evidence type="ECO:0000259" key="1">
    <source>
        <dbReference type="Pfam" id="PF13154"/>
    </source>
</evidence>
<dbReference type="EMBL" id="CP001779">
    <property type="protein sequence ID" value="ACZ01618.1"/>
    <property type="molecule type" value="Genomic_DNA"/>
</dbReference>
<dbReference type="STRING" id="519441.Smon_1163"/>
<dbReference type="Pfam" id="PF13155">
    <property type="entry name" value="Toprim_2"/>
    <property type="match status" value="1"/>
</dbReference>
<feature type="domain" description="DUF3991" evidence="1">
    <location>
        <begin position="116"/>
        <end position="183"/>
    </location>
</feature>
<dbReference type="Pfam" id="PF13154">
    <property type="entry name" value="DUF3991"/>
    <property type="match status" value="1"/>
</dbReference>
<accession>D1AV58</accession>
<dbReference type="KEGG" id="smf:Smon_1163"/>
<dbReference type="HOGENOM" id="CLU_769225_0_0_0"/>
<keyword evidence="3" id="KW-1185">Reference proteome</keyword>
<reference evidence="2 3" key="1">
    <citation type="journal article" date="2009" name="Stand. Genomic Sci.">
        <title>Complete genome sequence of Streptobacillus moniliformis type strain (9901T).</title>
        <authorList>
            <person name="Nolan M."/>
            <person name="Gronow S."/>
            <person name="Lapidus A."/>
            <person name="Ivanova N."/>
            <person name="Copeland A."/>
            <person name="Lucas S."/>
            <person name="Del Rio T.G."/>
            <person name="Chen F."/>
            <person name="Tice H."/>
            <person name="Pitluck S."/>
            <person name="Cheng J.F."/>
            <person name="Sims D."/>
            <person name="Meincke L."/>
            <person name="Bruce D."/>
            <person name="Goodwin L."/>
            <person name="Brettin T."/>
            <person name="Han C."/>
            <person name="Detter J.C."/>
            <person name="Ovchinikova G."/>
            <person name="Pati A."/>
            <person name="Mavromatis K."/>
            <person name="Mikhailova N."/>
            <person name="Chen A."/>
            <person name="Palaniappan K."/>
            <person name="Land M."/>
            <person name="Hauser L."/>
            <person name="Chang Y.J."/>
            <person name="Jeffries C.D."/>
            <person name="Rohde M."/>
            <person name="Sproer C."/>
            <person name="Goker M."/>
            <person name="Bristow J."/>
            <person name="Eisen J.A."/>
            <person name="Markowitz V."/>
            <person name="Hugenholtz P."/>
            <person name="Kyrpides N.C."/>
            <person name="Klenk H.P."/>
            <person name="Chain P."/>
        </authorList>
    </citation>
    <scope>NUCLEOTIDE SEQUENCE [LARGE SCALE GENOMIC DNA]</scope>
    <source>
        <strain evidence="3">ATCC 14647 / DSM 12112 / NCTC 10651 / 9901</strain>
    </source>
</reference>
<dbReference type="GeneID" id="29672927"/>
<dbReference type="InterPro" id="IPR025054">
    <property type="entry name" value="DUF3991"/>
</dbReference>